<dbReference type="InterPro" id="IPR008540">
    <property type="entry name" value="BES1_N"/>
</dbReference>
<feature type="compositionally biased region" description="Low complexity" evidence="5">
    <location>
        <begin position="339"/>
        <end position="356"/>
    </location>
</feature>
<dbReference type="AlphaFoldDB" id="A0AA38G407"/>
<comment type="similarity">
    <text evidence="1">Belongs to the BZR/LAT61 family.</text>
</comment>
<evidence type="ECO:0000256" key="2">
    <source>
        <dbReference type="ARBA" id="ARBA00023015"/>
    </source>
</evidence>
<dbReference type="Pfam" id="PF05687">
    <property type="entry name" value="BES1_N"/>
    <property type="match status" value="1"/>
</dbReference>
<dbReference type="GO" id="GO:0006351">
    <property type="term" value="P:DNA-templated transcription"/>
    <property type="evidence" value="ECO:0007669"/>
    <property type="project" value="InterPro"/>
</dbReference>
<dbReference type="InterPro" id="IPR033264">
    <property type="entry name" value="BZR"/>
</dbReference>
<feature type="region of interest" description="Disordered" evidence="5">
    <location>
        <begin position="335"/>
        <end position="356"/>
    </location>
</feature>
<feature type="domain" description="BES1/BZR1 plant transcription factor N-terminal" evidence="6">
    <location>
        <begin position="1"/>
        <end position="82"/>
    </location>
</feature>
<feature type="region of interest" description="Disordered" evidence="5">
    <location>
        <begin position="235"/>
        <end position="287"/>
    </location>
</feature>
<keyword evidence="8" id="KW-1185">Reference proteome</keyword>
<dbReference type="Proteomes" id="UP000824469">
    <property type="component" value="Unassembled WGS sequence"/>
</dbReference>
<proteinExistence type="inferred from homology"/>
<protein>
    <recommendedName>
        <fullName evidence="6">BES1/BZR1 plant transcription factor N-terminal domain-containing protein</fullName>
    </recommendedName>
</protein>
<evidence type="ECO:0000256" key="4">
    <source>
        <dbReference type="ARBA" id="ARBA00023163"/>
    </source>
</evidence>
<dbReference type="GO" id="GO:0003700">
    <property type="term" value="F:DNA-binding transcription factor activity"/>
    <property type="evidence" value="ECO:0007669"/>
    <property type="project" value="InterPro"/>
</dbReference>
<dbReference type="EMBL" id="JAHRHJ020000005">
    <property type="protein sequence ID" value="KAH9314339.1"/>
    <property type="molecule type" value="Genomic_DNA"/>
</dbReference>
<keyword evidence="3" id="KW-0238">DNA-binding</keyword>
<dbReference type="PANTHER" id="PTHR31506">
    <property type="entry name" value="BES1/BZR1 HOMOLOG PROTEIN 3-RELATED"/>
    <property type="match status" value="1"/>
</dbReference>
<sequence>MYGNYKLPKHCDNNEVLKALCAEAGWMVEEDGTTYRKGCKPPERMEIGGSTSVSPSSSYQPSPAPSYQPSPASSSYAEGSSLIPWLKNLSTSSSNRLSLIHSNSISAPVTPPLSSPTARGPRVKLDWDAMVKSNNNEMDCPTSGLSTPMSPWSHYSFVAASSMPASPPPESGYLCTRSIDQGFPLAAVRESEVVVKAVADKGQWMDGIRLPPAGPASPTFNLLTPAARQLQHEGLSGVSGHNSAPSSRLWTPGQSGMSSPSNWTPGQSGMSSPSNFAALDRASDAASEGEPRMMFDVCMDPAEEFAFGNVAVKPWQGERIHEECGGEIASDELELTLGSSSSSSKPRSSPESYLFS</sequence>
<evidence type="ECO:0000256" key="3">
    <source>
        <dbReference type="ARBA" id="ARBA00023125"/>
    </source>
</evidence>
<gene>
    <name evidence="7" type="ORF">KI387_022966</name>
</gene>
<keyword evidence="4" id="KW-0804">Transcription</keyword>
<keyword evidence="2" id="KW-0805">Transcription regulation</keyword>
<dbReference type="GO" id="GO:0009742">
    <property type="term" value="P:brassinosteroid mediated signaling pathway"/>
    <property type="evidence" value="ECO:0007669"/>
    <property type="project" value="InterPro"/>
</dbReference>
<dbReference type="OMA" id="DWDAMVK"/>
<evidence type="ECO:0000256" key="5">
    <source>
        <dbReference type="SAM" id="MobiDB-lite"/>
    </source>
</evidence>
<name>A0AA38G407_TAXCH</name>
<organism evidence="7 8">
    <name type="scientific">Taxus chinensis</name>
    <name type="common">Chinese yew</name>
    <name type="synonym">Taxus wallichiana var. chinensis</name>
    <dbReference type="NCBI Taxonomy" id="29808"/>
    <lineage>
        <taxon>Eukaryota</taxon>
        <taxon>Viridiplantae</taxon>
        <taxon>Streptophyta</taxon>
        <taxon>Embryophyta</taxon>
        <taxon>Tracheophyta</taxon>
        <taxon>Spermatophyta</taxon>
        <taxon>Pinopsida</taxon>
        <taxon>Pinidae</taxon>
        <taxon>Conifers II</taxon>
        <taxon>Cupressales</taxon>
        <taxon>Taxaceae</taxon>
        <taxon>Taxus</taxon>
    </lineage>
</organism>
<evidence type="ECO:0000256" key="1">
    <source>
        <dbReference type="ARBA" id="ARBA00005909"/>
    </source>
</evidence>
<feature type="non-terminal residue" evidence="7">
    <location>
        <position position="1"/>
    </location>
</feature>
<reference evidence="7 8" key="1">
    <citation type="journal article" date="2021" name="Nat. Plants">
        <title>The Taxus genome provides insights into paclitaxel biosynthesis.</title>
        <authorList>
            <person name="Xiong X."/>
            <person name="Gou J."/>
            <person name="Liao Q."/>
            <person name="Li Y."/>
            <person name="Zhou Q."/>
            <person name="Bi G."/>
            <person name="Li C."/>
            <person name="Du R."/>
            <person name="Wang X."/>
            <person name="Sun T."/>
            <person name="Guo L."/>
            <person name="Liang H."/>
            <person name="Lu P."/>
            <person name="Wu Y."/>
            <person name="Zhang Z."/>
            <person name="Ro D.K."/>
            <person name="Shang Y."/>
            <person name="Huang S."/>
            <person name="Yan J."/>
        </authorList>
    </citation>
    <scope>NUCLEOTIDE SEQUENCE [LARGE SCALE GENOMIC DNA]</scope>
    <source>
        <strain evidence="7">Ta-2019</strain>
    </source>
</reference>
<dbReference type="GO" id="GO:0003677">
    <property type="term" value="F:DNA binding"/>
    <property type="evidence" value="ECO:0007669"/>
    <property type="project" value="UniProtKB-KW"/>
</dbReference>
<evidence type="ECO:0000313" key="7">
    <source>
        <dbReference type="EMBL" id="KAH9314339.1"/>
    </source>
</evidence>
<dbReference type="PANTHER" id="PTHR31506:SF2">
    <property type="entry name" value="BES1_BZR1 HOMOLOG PROTEIN 3"/>
    <property type="match status" value="1"/>
</dbReference>
<accession>A0AA38G407</accession>
<evidence type="ECO:0000259" key="6">
    <source>
        <dbReference type="Pfam" id="PF05687"/>
    </source>
</evidence>
<comment type="caution">
    <text evidence="7">The sequence shown here is derived from an EMBL/GenBank/DDBJ whole genome shotgun (WGS) entry which is preliminary data.</text>
</comment>
<feature type="compositionally biased region" description="Polar residues" evidence="5">
    <location>
        <begin position="239"/>
        <end position="275"/>
    </location>
</feature>
<feature type="region of interest" description="Disordered" evidence="5">
    <location>
        <begin position="33"/>
        <end position="73"/>
    </location>
</feature>
<evidence type="ECO:0000313" key="8">
    <source>
        <dbReference type="Proteomes" id="UP000824469"/>
    </source>
</evidence>